<accession>A0A8J2YMD8</accession>
<dbReference type="Gene3D" id="3.40.50.10660">
    <property type="entry name" value="PrpR receptor domain-like"/>
    <property type="match status" value="1"/>
</dbReference>
<dbReference type="Gene3D" id="1.10.10.60">
    <property type="entry name" value="Homeodomain-like"/>
    <property type="match status" value="1"/>
</dbReference>
<dbReference type="SUPFAM" id="SSF52540">
    <property type="entry name" value="P-loop containing nucleoside triphosphate hydrolases"/>
    <property type="match status" value="1"/>
</dbReference>
<dbReference type="Gene3D" id="3.40.50.2300">
    <property type="match status" value="1"/>
</dbReference>
<dbReference type="EMBL" id="BMIR01000022">
    <property type="protein sequence ID" value="GGE52995.1"/>
    <property type="molecule type" value="Genomic_DNA"/>
</dbReference>
<dbReference type="Pfam" id="PF02954">
    <property type="entry name" value="HTH_8"/>
    <property type="match status" value="1"/>
</dbReference>
<dbReference type="GO" id="GO:0043565">
    <property type="term" value="F:sequence-specific DNA binding"/>
    <property type="evidence" value="ECO:0007669"/>
    <property type="project" value="InterPro"/>
</dbReference>
<evidence type="ECO:0000313" key="6">
    <source>
        <dbReference type="EMBL" id="GGE52995.1"/>
    </source>
</evidence>
<dbReference type="SUPFAM" id="SSF46689">
    <property type="entry name" value="Homeodomain-like"/>
    <property type="match status" value="1"/>
</dbReference>
<evidence type="ECO:0000256" key="1">
    <source>
        <dbReference type="ARBA" id="ARBA00022741"/>
    </source>
</evidence>
<reference evidence="6" key="1">
    <citation type="journal article" date="2014" name="Int. J. Syst. Evol. Microbiol.">
        <title>Complete genome sequence of Corynebacterium casei LMG S-19264T (=DSM 44701T), isolated from a smear-ripened cheese.</title>
        <authorList>
            <consortium name="US DOE Joint Genome Institute (JGI-PGF)"/>
            <person name="Walter F."/>
            <person name="Albersmeier A."/>
            <person name="Kalinowski J."/>
            <person name="Ruckert C."/>
        </authorList>
    </citation>
    <scope>NUCLEOTIDE SEQUENCE</scope>
    <source>
        <strain evidence="6">CGMCC 1.15371</strain>
    </source>
</reference>
<dbReference type="InterPro" id="IPR058031">
    <property type="entry name" value="AAA_lid_NorR"/>
</dbReference>
<keyword evidence="3" id="KW-0805">Transcription regulation</keyword>
<evidence type="ECO:0000259" key="5">
    <source>
        <dbReference type="PROSITE" id="PS50045"/>
    </source>
</evidence>
<protein>
    <submittedName>
        <fullName evidence="6">Sigma-54-dependent Fis family transcriptional regulator</fullName>
    </submittedName>
</protein>
<dbReference type="GO" id="GO:0006355">
    <property type="term" value="P:regulation of DNA-templated transcription"/>
    <property type="evidence" value="ECO:0007669"/>
    <property type="project" value="InterPro"/>
</dbReference>
<evidence type="ECO:0000256" key="4">
    <source>
        <dbReference type="ARBA" id="ARBA00023163"/>
    </source>
</evidence>
<keyword evidence="2" id="KW-0067">ATP-binding</keyword>
<dbReference type="SUPFAM" id="SSF159800">
    <property type="entry name" value="PrpR receptor domain-like"/>
    <property type="match status" value="1"/>
</dbReference>
<dbReference type="InterPro" id="IPR002078">
    <property type="entry name" value="Sigma_54_int"/>
</dbReference>
<dbReference type="GO" id="GO:0005524">
    <property type="term" value="F:ATP binding"/>
    <property type="evidence" value="ECO:0007669"/>
    <property type="project" value="UniProtKB-KW"/>
</dbReference>
<dbReference type="Gene3D" id="1.10.8.60">
    <property type="match status" value="1"/>
</dbReference>
<evidence type="ECO:0000313" key="7">
    <source>
        <dbReference type="Proteomes" id="UP000628775"/>
    </source>
</evidence>
<evidence type="ECO:0000256" key="2">
    <source>
        <dbReference type="ARBA" id="ARBA00022840"/>
    </source>
</evidence>
<dbReference type="Pfam" id="PF25601">
    <property type="entry name" value="AAA_lid_14"/>
    <property type="match status" value="1"/>
</dbReference>
<dbReference type="InterPro" id="IPR002197">
    <property type="entry name" value="HTH_Fis"/>
</dbReference>
<keyword evidence="4" id="KW-0804">Transcription</keyword>
<proteinExistence type="predicted"/>
<sequence length="595" mass="67349">MKIKVLLIAPYSGLKELALRLTKEQDELEITVREGDLEEAVAVANEIGSEQFDIVISRGGTAKLLRENLGQPVIEIPLSGYDILRTLTLIKDYKGKVEMVAFPNICQGVNAVSNLLDIHIPYSVIEHSGDVERLILEAKAKGAKLIVGDTVTIKVAKRHGLQGILFTSGRESILEAFQQARQLYLVLHKYENRGNMLEKIMDQSGEGVAVISLNGELHYCNTPFLKMWHIADDVTTVPLSSGTLSGLKALKHIMAFQTIAFRKVVQGRELHCQIRYFDDEKYLLKTDDTFNKESKDLTVEYLRSSIHSFTQIPGTSVAIRKVINQARKLKNEGLMAIYGEKGVEKKPIAFAMRGESVFHNCPFLVVTITHPSDNAYNALKKLLEKSKGVILYIRGTHRLDPVQQRGLTMLNQHQENRQVIYAFYADPKSTLEPEFLKIFSTRLLHIPPLRERTEDLGEHIRLFIGQFNEKYGKQVAGIHSDALELLSTSIWKGNVQECESIVERLIQHVNGEYIHLTDVEQVLADSTINYKSAVISGERTIPIDINKPLEDIENQIIMRILELENMNQTKTAERLGITRATLWRKLKKYEQSQRG</sequence>
<dbReference type="InterPro" id="IPR010524">
    <property type="entry name" value="Sig_transdc_resp-reg_PrpR_N"/>
</dbReference>
<dbReference type="PROSITE" id="PS50045">
    <property type="entry name" value="SIGMA54_INTERACT_4"/>
    <property type="match status" value="1"/>
</dbReference>
<reference evidence="6" key="2">
    <citation type="submission" date="2020-09" db="EMBL/GenBank/DDBJ databases">
        <authorList>
            <person name="Sun Q."/>
            <person name="Zhou Y."/>
        </authorList>
    </citation>
    <scope>NUCLEOTIDE SEQUENCE</scope>
    <source>
        <strain evidence="6">CGMCC 1.15371</strain>
    </source>
</reference>
<dbReference type="Proteomes" id="UP000628775">
    <property type="component" value="Unassembled WGS sequence"/>
</dbReference>
<organism evidence="6 7">
    <name type="scientific">Pullulanibacillus camelliae</name>
    <dbReference type="NCBI Taxonomy" id="1707096"/>
    <lineage>
        <taxon>Bacteria</taxon>
        <taxon>Bacillati</taxon>
        <taxon>Bacillota</taxon>
        <taxon>Bacilli</taxon>
        <taxon>Bacillales</taxon>
        <taxon>Sporolactobacillaceae</taxon>
        <taxon>Pullulanibacillus</taxon>
    </lineage>
</organism>
<name>A0A8J2YMD8_9BACL</name>
<evidence type="ECO:0000256" key="3">
    <source>
        <dbReference type="ARBA" id="ARBA00023015"/>
    </source>
</evidence>
<dbReference type="AlphaFoldDB" id="A0A8J2YMD8"/>
<gene>
    <name evidence="6" type="ORF">GCM10011391_34850</name>
</gene>
<keyword evidence="7" id="KW-1185">Reference proteome</keyword>
<keyword evidence="1" id="KW-0547">Nucleotide-binding</keyword>
<comment type="caution">
    <text evidence="6">The sequence shown here is derived from an EMBL/GenBank/DDBJ whole genome shotgun (WGS) entry which is preliminary data.</text>
</comment>
<dbReference type="Pfam" id="PF06506">
    <property type="entry name" value="PrpR_N"/>
    <property type="match status" value="1"/>
</dbReference>
<dbReference type="InterPro" id="IPR009057">
    <property type="entry name" value="Homeodomain-like_sf"/>
</dbReference>
<dbReference type="RefSeq" id="WP_188697484.1">
    <property type="nucleotide sequence ID" value="NZ_BMIR01000022.1"/>
</dbReference>
<dbReference type="PANTHER" id="PTHR32071">
    <property type="entry name" value="TRANSCRIPTIONAL REGULATORY PROTEIN"/>
    <property type="match status" value="1"/>
</dbReference>
<dbReference type="Gene3D" id="3.40.50.300">
    <property type="entry name" value="P-loop containing nucleotide triphosphate hydrolases"/>
    <property type="match status" value="1"/>
</dbReference>
<dbReference type="InterPro" id="IPR027417">
    <property type="entry name" value="P-loop_NTPase"/>
</dbReference>
<dbReference type="PRINTS" id="PR01590">
    <property type="entry name" value="HTHFIS"/>
</dbReference>
<dbReference type="GO" id="GO:0000156">
    <property type="term" value="F:phosphorelay response regulator activity"/>
    <property type="evidence" value="ECO:0007669"/>
    <property type="project" value="InterPro"/>
</dbReference>
<feature type="domain" description="Sigma-54 factor interaction" evidence="5">
    <location>
        <begin position="312"/>
        <end position="507"/>
    </location>
</feature>